<dbReference type="GO" id="GO:0022625">
    <property type="term" value="C:cytosolic large ribosomal subunit"/>
    <property type="evidence" value="ECO:0007669"/>
    <property type="project" value="TreeGrafter"/>
</dbReference>
<evidence type="ECO:0000313" key="8">
    <source>
        <dbReference type="Proteomes" id="UP001231189"/>
    </source>
</evidence>
<dbReference type="InterPro" id="IPR000218">
    <property type="entry name" value="Ribosomal_uL14"/>
</dbReference>
<evidence type="ECO:0000313" key="7">
    <source>
        <dbReference type="EMBL" id="KAK1629470.1"/>
    </source>
</evidence>
<gene>
    <name evidence="6" type="ORF">QYE76_003783</name>
    <name evidence="7" type="ORF">QYE76_003785</name>
</gene>
<name>A0AAD8RR12_LOLMU</name>
<sequence>MDADDEAQGEEGVTWTCSSRKSSSTTTAAPNVQKYGGGLGMDPHGTGMAMGRHGGKSLWLLAQADAAGSHIRADAWVTMCLRAWRFGMSLDLQVAATINCVGKTGAMDMYIISAKGINGRLKRLPSAYVGDMVLSIVKKGKPQEGHARCCYDVVQSIWHRKDGVFIYLKVQHGEQIESDGMTYHSLSFSSNNTR</sequence>
<dbReference type="GO" id="GO:0003735">
    <property type="term" value="F:structural constituent of ribosome"/>
    <property type="evidence" value="ECO:0007669"/>
    <property type="project" value="InterPro"/>
</dbReference>
<keyword evidence="8" id="KW-1185">Reference proteome</keyword>
<dbReference type="PANTHER" id="PTHR11761:SF8">
    <property type="entry name" value="LARGE RIBOSOMAL SUBUNIT PROTEIN UL14"/>
    <property type="match status" value="1"/>
</dbReference>
<organism evidence="7 8">
    <name type="scientific">Lolium multiflorum</name>
    <name type="common">Italian ryegrass</name>
    <name type="synonym">Lolium perenne subsp. multiflorum</name>
    <dbReference type="NCBI Taxonomy" id="4521"/>
    <lineage>
        <taxon>Eukaryota</taxon>
        <taxon>Viridiplantae</taxon>
        <taxon>Streptophyta</taxon>
        <taxon>Embryophyta</taxon>
        <taxon>Tracheophyta</taxon>
        <taxon>Spermatophyta</taxon>
        <taxon>Magnoliopsida</taxon>
        <taxon>Liliopsida</taxon>
        <taxon>Poales</taxon>
        <taxon>Poaceae</taxon>
        <taxon>BOP clade</taxon>
        <taxon>Pooideae</taxon>
        <taxon>Poodae</taxon>
        <taxon>Poeae</taxon>
        <taxon>Poeae Chloroplast Group 2 (Poeae type)</taxon>
        <taxon>Loliodinae</taxon>
        <taxon>Loliinae</taxon>
        <taxon>Lolium</taxon>
    </lineage>
</organism>
<dbReference type="GO" id="GO:0006412">
    <property type="term" value="P:translation"/>
    <property type="evidence" value="ECO:0007669"/>
    <property type="project" value="InterPro"/>
</dbReference>
<keyword evidence="2 4" id="KW-0689">Ribosomal protein</keyword>
<accession>A0AAD8RR12</accession>
<dbReference type="AlphaFoldDB" id="A0AAD8RR12"/>
<dbReference type="Gene3D" id="2.40.150.20">
    <property type="entry name" value="Ribosomal protein L14"/>
    <property type="match status" value="1"/>
</dbReference>
<evidence type="ECO:0000256" key="3">
    <source>
        <dbReference type="ARBA" id="ARBA00023274"/>
    </source>
</evidence>
<dbReference type="Proteomes" id="UP001231189">
    <property type="component" value="Unassembled WGS sequence"/>
</dbReference>
<evidence type="ECO:0000256" key="5">
    <source>
        <dbReference type="SAM" id="MobiDB-lite"/>
    </source>
</evidence>
<feature type="region of interest" description="Disordered" evidence="5">
    <location>
        <begin position="1"/>
        <end position="36"/>
    </location>
</feature>
<comment type="similarity">
    <text evidence="1 4">Belongs to the universal ribosomal protein uL14 family.</text>
</comment>
<evidence type="ECO:0000256" key="4">
    <source>
        <dbReference type="RuleBase" id="RU003949"/>
    </source>
</evidence>
<dbReference type="PANTHER" id="PTHR11761">
    <property type="entry name" value="50S/60S RIBOSOMAL PROTEIN L14/L23"/>
    <property type="match status" value="1"/>
</dbReference>
<evidence type="ECO:0000256" key="2">
    <source>
        <dbReference type="ARBA" id="ARBA00022980"/>
    </source>
</evidence>
<proteinExistence type="inferred from homology"/>
<evidence type="ECO:0000256" key="1">
    <source>
        <dbReference type="ARBA" id="ARBA00010745"/>
    </source>
</evidence>
<dbReference type="SUPFAM" id="SSF50193">
    <property type="entry name" value="Ribosomal protein L14"/>
    <property type="match status" value="1"/>
</dbReference>
<reference evidence="7" key="1">
    <citation type="submission" date="2023-07" db="EMBL/GenBank/DDBJ databases">
        <title>A chromosome-level genome assembly of Lolium multiflorum.</title>
        <authorList>
            <person name="Chen Y."/>
            <person name="Copetti D."/>
            <person name="Kolliker R."/>
            <person name="Studer B."/>
        </authorList>
    </citation>
    <scope>NUCLEOTIDE SEQUENCE</scope>
    <source>
        <strain evidence="7">02402/16</strain>
        <tissue evidence="7">Leaf</tissue>
    </source>
</reference>
<dbReference type="Pfam" id="PF00238">
    <property type="entry name" value="Ribosomal_L14"/>
    <property type="match status" value="1"/>
</dbReference>
<feature type="compositionally biased region" description="Low complexity" evidence="5">
    <location>
        <begin position="14"/>
        <end position="27"/>
    </location>
</feature>
<keyword evidence="3 4" id="KW-0687">Ribonucleoprotein</keyword>
<comment type="caution">
    <text evidence="7">The sequence shown here is derived from an EMBL/GenBank/DDBJ whole genome shotgun (WGS) entry which is preliminary data.</text>
</comment>
<dbReference type="InterPro" id="IPR036853">
    <property type="entry name" value="Ribosomal_uL14_sf"/>
</dbReference>
<evidence type="ECO:0000313" key="6">
    <source>
        <dbReference type="EMBL" id="KAK1629468.1"/>
    </source>
</evidence>
<protein>
    <submittedName>
        <fullName evidence="7">Uncharacterized protein</fullName>
    </submittedName>
</protein>
<dbReference type="EMBL" id="JAUUTY010000005">
    <property type="protein sequence ID" value="KAK1629470.1"/>
    <property type="molecule type" value="Genomic_DNA"/>
</dbReference>
<dbReference type="GO" id="GO:0070180">
    <property type="term" value="F:large ribosomal subunit rRNA binding"/>
    <property type="evidence" value="ECO:0007669"/>
    <property type="project" value="TreeGrafter"/>
</dbReference>
<dbReference type="EMBL" id="JAUUTY010000005">
    <property type="protein sequence ID" value="KAK1629468.1"/>
    <property type="molecule type" value="Genomic_DNA"/>
</dbReference>